<evidence type="ECO:0000256" key="1">
    <source>
        <dbReference type="SAM" id="SignalP"/>
    </source>
</evidence>
<reference evidence="2 3" key="1">
    <citation type="submission" date="2017-08" db="EMBL/GenBank/DDBJ databases">
        <title>Complete genome of Colwellia sp. NB097-1, a psychrophile bacterium ioslated from Bering Sea.</title>
        <authorList>
            <person name="Chen X."/>
        </authorList>
    </citation>
    <scope>NUCLEOTIDE SEQUENCE [LARGE SCALE GENOMIC DNA]</scope>
    <source>
        <strain evidence="2 3">NB097-1</strain>
    </source>
</reference>
<dbReference type="RefSeq" id="WP_081152990.1">
    <property type="nucleotide sequence ID" value="NZ_CP020465.1"/>
</dbReference>
<accession>A0A222GBA0</accession>
<dbReference type="OrthoDB" id="6322244at2"/>
<gene>
    <name evidence="2" type="ORF">B5D82_16230</name>
</gene>
<evidence type="ECO:0000313" key="2">
    <source>
        <dbReference type="EMBL" id="ASP49176.1"/>
    </source>
</evidence>
<feature type="chain" id="PRO_5011280089" description="GlyGly-CTERM sorting domain-containing protein" evidence="1">
    <location>
        <begin position="32"/>
        <end position="275"/>
    </location>
</feature>
<dbReference type="AlphaFoldDB" id="A0A222GBA0"/>
<keyword evidence="3" id="KW-1185">Reference proteome</keyword>
<dbReference type="EMBL" id="CP020465">
    <property type="protein sequence ID" value="ASP49176.1"/>
    <property type="molecule type" value="Genomic_DNA"/>
</dbReference>
<dbReference type="Proteomes" id="UP000202259">
    <property type="component" value="Chromosome"/>
</dbReference>
<proteinExistence type="predicted"/>
<keyword evidence="1" id="KW-0732">Signal</keyword>
<sequence>MFNTLFNKTFNKKLTINLTATLLLVSQLSFAQTSTQIEQVSRSVGGTKSNIDSAKSEGKSHRTLAFKGMNRTEVTLARQQKAKDLASTPSTSSSSQSVVYSSNFYHSFSIYTGYSQLITDIDEDGYYQTFSVAFDADLLSPMANEQAVVFADLYLSQNGGPWVLYFSTDDFVITGEYTDDEFEVVTKLDSGYVPDYYDVLIDLYEVGYSEVVATYSSNDSNELYALPLESSDFDPEYIEVEYVEVEYYEEHSGGGIWLLLGALLALGVRLLKLTK</sequence>
<dbReference type="KEGG" id="cber:B5D82_16230"/>
<dbReference type="NCBIfam" id="NF038116">
    <property type="entry name" value="Sden1266_dom"/>
    <property type="match status" value="1"/>
</dbReference>
<feature type="signal peptide" evidence="1">
    <location>
        <begin position="1"/>
        <end position="31"/>
    </location>
</feature>
<name>A0A222GBA0_9GAMM</name>
<evidence type="ECO:0000313" key="3">
    <source>
        <dbReference type="Proteomes" id="UP000202259"/>
    </source>
</evidence>
<protein>
    <recommendedName>
        <fullName evidence="4">GlyGly-CTERM sorting domain-containing protein</fullName>
    </recommendedName>
</protein>
<evidence type="ECO:0008006" key="4">
    <source>
        <dbReference type="Google" id="ProtNLM"/>
    </source>
</evidence>
<organism evidence="2 3">
    <name type="scientific">Cognaticolwellia beringensis</name>
    <dbReference type="NCBI Taxonomy" id="1967665"/>
    <lineage>
        <taxon>Bacteria</taxon>
        <taxon>Pseudomonadati</taxon>
        <taxon>Pseudomonadota</taxon>
        <taxon>Gammaproteobacteria</taxon>
        <taxon>Alteromonadales</taxon>
        <taxon>Colwelliaceae</taxon>
        <taxon>Cognaticolwellia</taxon>
    </lineage>
</organism>